<dbReference type="GO" id="GO:0006308">
    <property type="term" value="P:DNA catabolic process"/>
    <property type="evidence" value="ECO:0007669"/>
    <property type="project" value="InterPro"/>
</dbReference>
<evidence type="ECO:0000313" key="8">
    <source>
        <dbReference type="Proteomes" id="UP000309488"/>
    </source>
</evidence>
<dbReference type="GO" id="GO:0016788">
    <property type="term" value="F:hydrolase activity, acting on ester bonds"/>
    <property type="evidence" value="ECO:0007669"/>
    <property type="project" value="InterPro"/>
</dbReference>
<evidence type="ECO:0000256" key="6">
    <source>
        <dbReference type="ARBA" id="ARBA00023180"/>
    </source>
</evidence>
<evidence type="ECO:0000256" key="2">
    <source>
        <dbReference type="ARBA" id="ARBA00022723"/>
    </source>
</evidence>
<keyword evidence="4" id="KW-0378">Hydrolase</keyword>
<name>A0A4U1CRR6_9SPHI</name>
<dbReference type="Pfam" id="PF02265">
    <property type="entry name" value="S1-P1_nuclease"/>
    <property type="match status" value="1"/>
</dbReference>
<dbReference type="InterPro" id="IPR008947">
    <property type="entry name" value="PLipase_C/P1_nuclease_dom_sf"/>
</dbReference>
<keyword evidence="8" id="KW-1185">Reference proteome</keyword>
<keyword evidence="6" id="KW-0325">Glycoprotein</keyword>
<dbReference type="SUPFAM" id="SSF48537">
    <property type="entry name" value="Phospholipase C/P1 nuclease"/>
    <property type="match status" value="1"/>
</dbReference>
<keyword evidence="3" id="KW-0255">Endonuclease</keyword>
<dbReference type="GO" id="GO:0046872">
    <property type="term" value="F:metal ion binding"/>
    <property type="evidence" value="ECO:0007669"/>
    <property type="project" value="UniProtKB-KW"/>
</dbReference>
<dbReference type="PANTHER" id="PTHR33146">
    <property type="entry name" value="ENDONUCLEASE 4"/>
    <property type="match status" value="1"/>
</dbReference>
<evidence type="ECO:0000256" key="3">
    <source>
        <dbReference type="ARBA" id="ARBA00022759"/>
    </source>
</evidence>
<proteinExistence type="predicted"/>
<accession>A0A4U1CRR6</accession>
<dbReference type="EMBL" id="SWBR01000002">
    <property type="protein sequence ID" value="TKC10404.1"/>
    <property type="molecule type" value="Genomic_DNA"/>
</dbReference>
<evidence type="ECO:0000313" key="7">
    <source>
        <dbReference type="EMBL" id="TKC10404.1"/>
    </source>
</evidence>
<reference evidence="7 8" key="1">
    <citation type="submission" date="2019-04" db="EMBL/GenBank/DDBJ databases">
        <title>Pedobacter sp. RP-3-22 sp. nov., isolated from Arctic soil.</title>
        <authorList>
            <person name="Dahal R.H."/>
            <person name="Kim D.-U."/>
        </authorList>
    </citation>
    <scope>NUCLEOTIDE SEQUENCE [LARGE SCALE GENOMIC DNA]</scope>
    <source>
        <strain evidence="7 8">RP-3-22</strain>
    </source>
</reference>
<protein>
    <recommendedName>
        <fullName evidence="9">S1/P1 Nuclease</fullName>
    </recommendedName>
</protein>
<keyword evidence="2" id="KW-0479">Metal-binding</keyword>
<dbReference type="GO" id="GO:0003676">
    <property type="term" value="F:nucleic acid binding"/>
    <property type="evidence" value="ECO:0007669"/>
    <property type="project" value="InterPro"/>
</dbReference>
<gene>
    <name evidence="7" type="ORF">FA048_09445</name>
</gene>
<dbReference type="Proteomes" id="UP000309488">
    <property type="component" value="Unassembled WGS sequence"/>
</dbReference>
<comment type="caution">
    <text evidence="7">The sequence shown here is derived from an EMBL/GenBank/DDBJ whole genome shotgun (WGS) entry which is preliminary data.</text>
</comment>
<dbReference type="CDD" id="cd11010">
    <property type="entry name" value="S1-P1_nuclease"/>
    <property type="match status" value="1"/>
</dbReference>
<evidence type="ECO:0000256" key="1">
    <source>
        <dbReference type="ARBA" id="ARBA00022722"/>
    </source>
</evidence>
<dbReference type="AlphaFoldDB" id="A0A4U1CRR6"/>
<dbReference type="RefSeq" id="WP_136840210.1">
    <property type="nucleotide sequence ID" value="NZ_SWBR01000002.1"/>
</dbReference>
<evidence type="ECO:0000256" key="4">
    <source>
        <dbReference type="ARBA" id="ARBA00022801"/>
    </source>
</evidence>
<evidence type="ECO:0000256" key="5">
    <source>
        <dbReference type="ARBA" id="ARBA00023157"/>
    </source>
</evidence>
<dbReference type="Gene3D" id="1.10.575.10">
    <property type="entry name" value="P1 Nuclease"/>
    <property type="match status" value="1"/>
</dbReference>
<sequence length="265" mass="30051">MKIKHILSVTILSISLTLISWGYTGHRTIGQLAENHLNPNAKVAIKNLLGDTTIADACTWADDARKDPQFAATANWHFLNLPLGLSFEDFKKQIDTISQGNVYSALLKAEGDLANNDTPRQQQIYALKFIMHFVGDLHQPMHISRAEDKGGNTIQLNYEDKGTNLHSLWDTKMLEHQGLTYTQLASKYDDISAEDIKQWQSDTLIQWIWESYQISSQLYAEIDLMGKRVIDDTYVQKHLPTVEKRIKQAGIRLAGILNGIYPEIN</sequence>
<dbReference type="OrthoDB" id="267579at2"/>
<dbReference type="PANTHER" id="PTHR33146:SF26">
    <property type="entry name" value="ENDONUCLEASE 4"/>
    <property type="match status" value="1"/>
</dbReference>
<dbReference type="InterPro" id="IPR003154">
    <property type="entry name" value="S1/P1nuclease"/>
</dbReference>
<organism evidence="7 8">
    <name type="scientific">Pedobacter polaris</name>
    <dbReference type="NCBI Taxonomy" id="2571273"/>
    <lineage>
        <taxon>Bacteria</taxon>
        <taxon>Pseudomonadati</taxon>
        <taxon>Bacteroidota</taxon>
        <taxon>Sphingobacteriia</taxon>
        <taxon>Sphingobacteriales</taxon>
        <taxon>Sphingobacteriaceae</taxon>
        <taxon>Pedobacter</taxon>
    </lineage>
</organism>
<keyword evidence="5" id="KW-1015">Disulfide bond</keyword>
<dbReference type="GO" id="GO:0004519">
    <property type="term" value="F:endonuclease activity"/>
    <property type="evidence" value="ECO:0007669"/>
    <property type="project" value="UniProtKB-KW"/>
</dbReference>
<evidence type="ECO:0008006" key="9">
    <source>
        <dbReference type="Google" id="ProtNLM"/>
    </source>
</evidence>
<keyword evidence="1" id="KW-0540">Nuclease</keyword>